<dbReference type="Pfam" id="PF14464">
    <property type="entry name" value="Prok-JAB"/>
    <property type="match status" value="1"/>
</dbReference>
<dbReference type="Proteomes" id="UP000006697">
    <property type="component" value="Chromosome"/>
</dbReference>
<dbReference type="SUPFAM" id="SSF102712">
    <property type="entry name" value="JAB1/MPN domain"/>
    <property type="match status" value="1"/>
</dbReference>
<dbReference type="STRING" id="204773.HEAR2205"/>
<feature type="domain" description="JAB" evidence="6">
    <location>
        <begin position="36"/>
        <end position="137"/>
    </location>
</feature>
<dbReference type="AlphaFoldDB" id="A4G754"/>
<dbReference type="OrthoDB" id="8763200at2"/>
<dbReference type="KEGG" id="har:HEAR2205"/>
<evidence type="ECO:0000259" key="6">
    <source>
        <dbReference type="Pfam" id="PF14464"/>
    </source>
</evidence>
<proteinExistence type="predicted"/>
<evidence type="ECO:0000256" key="5">
    <source>
        <dbReference type="ARBA" id="ARBA00023049"/>
    </source>
</evidence>
<keyword evidence="8" id="KW-1185">Reference proteome</keyword>
<evidence type="ECO:0000256" key="1">
    <source>
        <dbReference type="ARBA" id="ARBA00022670"/>
    </source>
</evidence>
<accession>A4G754</accession>
<keyword evidence="5" id="KW-0482">Metalloprotease</keyword>
<sequence>MPFVTEWSTTDKRNLVIFAPDVLRVFKNYRQRFFWQPESGGILLGRRRGKHLEIMLATEPSHKDSRSAFSFVREADGHADLAEQAWRQGDKQIDYLGEWHTHPQRVPTPSAIDRHEWGKLILHRSKLTPILVVVVGTKSIHAELISGVQDKVLLPVGRAQ</sequence>
<evidence type="ECO:0000313" key="7">
    <source>
        <dbReference type="EMBL" id="CAL62341.1"/>
    </source>
</evidence>
<evidence type="ECO:0000256" key="4">
    <source>
        <dbReference type="ARBA" id="ARBA00022833"/>
    </source>
</evidence>
<organism evidence="7 8">
    <name type="scientific">Herminiimonas arsenicoxydans</name>
    <dbReference type="NCBI Taxonomy" id="204773"/>
    <lineage>
        <taxon>Bacteria</taxon>
        <taxon>Pseudomonadati</taxon>
        <taxon>Pseudomonadota</taxon>
        <taxon>Betaproteobacteria</taxon>
        <taxon>Burkholderiales</taxon>
        <taxon>Oxalobacteraceae</taxon>
        <taxon>Herminiimonas</taxon>
    </lineage>
</organism>
<name>A4G754_HERAR</name>
<keyword evidence="1" id="KW-0645">Protease</keyword>
<gene>
    <name evidence="7" type="ordered locus">HEAR2205</name>
</gene>
<dbReference type="eggNOG" id="COG1310">
    <property type="taxonomic scope" value="Bacteria"/>
</dbReference>
<evidence type="ECO:0000256" key="2">
    <source>
        <dbReference type="ARBA" id="ARBA00022723"/>
    </source>
</evidence>
<dbReference type="InterPro" id="IPR028090">
    <property type="entry name" value="JAB_dom_prok"/>
</dbReference>
<dbReference type="GO" id="GO:0008237">
    <property type="term" value="F:metallopeptidase activity"/>
    <property type="evidence" value="ECO:0007669"/>
    <property type="project" value="UniProtKB-KW"/>
</dbReference>
<dbReference type="EMBL" id="CU207211">
    <property type="protein sequence ID" value="CAL62341.1"/>
    <property type="molecule type" value="Genomic_DNA"/>
</dbReference>
<dbReference type="GO" id="GO:0006508">
    <property type="term" value="P:proteolysis"/>
    <property type="evidence" value="ECO:0007669"/>
    <property type="project" value="UniProtKB-KW"/>
</dbReference>
<evidence type="ECO:0000256" key="3">
    <source>
        <dbReference type="ARBA" id="ARBA00022801"/>
    </source>
</evidence>
<dbReference type="Gene3D" id="3.40.140.10">
    <property type="entry name" value="Cytidine Deaminase, domain 2"/>
    <property type="match status" value="1"/>
</dbReference>
<protein>
    <recommendedName>
        <fullName evidence="6">JAB domain-containing protein</fullName>
    </recommendedName>
</protein>
<reference evidence="7 8" key="1">
    <citation type="journal article" date="2007" name="PLoS Genet.">
        <title>A tale of two oxidation states: bacterial colonization of arsenic-rich environments.</title>
        <authorList>
            <person name="Muller D."/>
            <person name="Medigue C."/>
            <person name="Koechler S."/>
            <person name="Barbe V."/>
            <person name="Barakat M."/>
            <person name="Talla E."/>
            <person name="Bonnefoy V."/>
            <person name="Krin E."/>
            <person name="Arsene-Ploetze F."/>
            <person name="Carapito C."/>
            <person name="Chandler M."/>
            <person name="Cournoyer B."/>
            <person name="Cruveiller S."/>
            <person name="Dossat C."/>
            <person name="Duval S."/>
            <person name="Heymann M."/>
            <person name="Leize E."/>
            <person name="Lieutaud A."/>
            <person name="Lievremont D."/>
            <person name="Makita Y."/>
            <person name="Mangenot S."/>
            <person name="Nitschke W."/>
            <person name="Ortet P."/>
            <person name="Perdrial N."/>
            <person name="Schoepp B."/>
            <person name="Siguier N."/>
            <person name="Simeonova D.D."/>
            <person name="Rouy Z."/>
            <person name="Segurens B."/>
            <person name="Turlin E."/>
            <person name="Vallenet D."/>
            <person name="Van Dorsselaer A."/>
            <person name="Weiss S."/>
            <person name="Weissenbach J."/>
            <person name="Lett M.C."/>
            <person name="Danchin A."/>
            <person name="Bertin P.N."/>
        </authorList>
    </citation>
    <scope>NUCLEOTIDE SEQUENCE [LARGE SCALE GENOMIC DNA]</scope>
    <source>
        <strain evidence="8">ULPAs1</strain>
    </source>
</reference>
<dbReference type="GO" id="GO:0046872">
    <property type="term" value="F:metal ion binding"/>
    <property type="evidence" value="ECO:0007669"/>
    <property type="project" value="UniProtKB-KW"/>
</dbReference>
<keyword evidence="4" id="KW-0862">Zinc</keyword>
<dbReference type="HOGENOM" id="CLU_123228_1_1_4"/>
<keyword evidence="2" id="KW-0479">Metal-binding</keyword>
<keyword evidence="3" id="KW-0378">Hydrolase</keyword>
<evidence type="ECO:0000313" key="8">
    <source>
        <dbReference type="Proteomes" id="UP000006697"/>
    </source>
</evidence>